<comment type="caution">
    <text evidence="3">The sequence shown here is derived from an EMBL/GenBank/DDBJ whole genome shotgun (WGS) entry which is preliminary data.</text>
</comment>
<dbReference type="InterPro" id="IPR003423">
    <property type="entry name" value="OMP_efflux"/>
</dbReference>
<accession>A0A5M8AS80</accession>
<dbReference type="Gene3D" id="1.20.1600.10">
    <property type="entry name" value="Outer membrane efflux proteins (OEP)"/>
    <property type="match status" value="1"/>
</dbReference>
<dbReference type="AlphaFoldDB" id="A0A5M8AS80"/>
<keyword evidence="2" id="KW-0449">Lipoprotein</keyword>
<keyword evidence="4" id="KW-1185">Reference proteome</keyword>
<dbReference type="InterPro" id="IPR010131">
    <property type="entry name" value="MdtP/NodT-like"/>
</dbReference>
<dbReference type="GO" id="GO:0005886">
    <property type="term" value="C:plasma membrane"/>
    <property type="evidence" value="ECO:0007669"/>
    <property type="project" value="UniProtKB-SubCell"/>
</dbReference>
<dbReference type="PANTHER" id="PTHR30203">
    <property type="entry name" value="OUTER MEMBRANE CATION EFFLUX PROTEIN"/>
    <property type="match status" value="1"/>
</dbReference>
<sequence>MTKTLTALLLVAGVLSGCTLAPRYERPAAPVATDFPAAPEGYGQSEVKTGESRRAADIGWREFFRDPRLQAMIATALDNNRDLRTAALRIEEARALYQVQRSDLLPTVNATGGYTRQQVSGAASPLGQGYIAEYWQAGGAITSYELDFFGRVRSLSNAALAQYFATEEARRAAQISLVSEVAKAYLAERAYDEQYAIAQNTLKTREETFRLAQQRFEAGATSALDLRDNESLVAQARVSAAELARQRAQARNALEVLVGTPLGSIPNLPPPRTLSEERFVTDIPPGLPSDLLEQRPDIRQAEQELLSANANIGAARAAFFPRITLTGTLGSMSRDFSGLFEAGTKAWSFAPQLVLPIFDFGRNMSNLDLANVRKNIQVANYEKTIQVAFREVADALVARGTLEEQVSSQEQVRNAEAARFELANLRFRSGITGQIEALDAQRQLFTAEQALIQARQLRLNNAIDLYRALGGGLSETGPVAAAPTPQNGTAR</sequence>
<dbReference type="RefSeq" id="WP_149317405.1">
    <property type="nucleotide sequence ID" value="NZ_VWRN01000031.1"/>
</dbReference>
<organism evidence="3 4">
    <name type="scientific">Cupriavidus cauae</name>
    <dbReference type="NCBI Taxonomy" id="2608999"/>
    <lineage>
        <taxon>Bacteria</taxon>
        <taxon>Pseudomonadati</taxon>
        <taxon>Pseudomonadota</taxon>
        <taxon>Betaproteobacteria</taxon>
        <taxon>Burkholderiales</taxon>
        <taxon>Burkholderiaceae</taxon>
        <taxon>Cupriavidus</taxon>
    </lineage>
</organism>
<comment type="similarity">
    <text evidence="1 2">Belongs to the outer membrane factor (OMF) (TC 1.B.17) family.</text>
</comment>
<dbReference type="EMBL" id="VWRN01000031">
    <property type="protein sequence ID" value="KAA6124540.1"/>
    <property type="molecule type" value="Genomic_DNA"/>
</dbReference>
<dbReference type="NCBIfam" id="TIGR01845">
    <property type="entry name" value="outer_NodT"/>
    <property type="match status" value="1"/>
</dbReference>
<dbReference type="PANTHER" id="PTHR30203:SF32">
    <property type="entry name" value="CATION EFFLUX SYSTEM PROTEIN CUSC"/>
    <property type="match status" value="1"/>
</dbReference>
<feature type="signal peptide" evidence="2">
    <location>
        <begin position="1"/>
        <end position="21"/>
    </location>
</feature>
<name>A0A5M8AS80_9BURK</name>
<evidence type="ECO:0000256" key="1">
    <source>
        <dbReference type="ARBA" id="ARBA00007613"/>
    </source>
</evidence>
<dbReference type="SUPFAM" id="SSF56954">
    <property type="entry name" value="Outer membrane efflux proteins (OEP)"/>
    <property type="match status" value="1"/>
</dbReference>
<reference evidence="3 4" key="1">
    <citation type="submission" date="2019-09" db="EMBL/GenBank/DDBJ databases">
        <title>Isolation of a novel species in the genus Cupriavidus from patients with sepsis using whole genome sequencing.</title>
        <authorList>
            <person name="Kweon O.J."/>
            <person name="Lee M.-K."/>
        </authorList>
    </citation>
    <scope>NUCLEOTIDE SEQUENCE [LARGE SCALE GENOMIC DNA]</scope>
    <source>
        <strain evidence="3 4">MKL-01</strain>
    </source>
</reference>
<feature type="chain" id="PRO_5024444433" evidence="2">
    <location>
        <begin position="22"/>
        <end position="491"/>
    </location>
</feature>
<evidence type="ECO:0000256" key="2">
    <source>
        <dbReference type="RuleBase" id="RU362097"/>
    </source>
</evidence>
<keyword evidence="2" id="KW-0472">Membrane</keyword>
<comment type="subcellular location">
    <subcellularLocation>
        <location evidence="2">Cell membrane</location>
        <topology evidence="2">Lipid-anchor</topology>
    </subcellularLocation>
</comment>
<keyword evidence="2" id="KW-0812">Transmembrane</keyword>
<keyword evidence="2" id="KW-1134">Transmembrane beta strand</keyword>
<dbReference type="PROSITE" id="PS51257">
    <property type="entry name" value="PROKAR_LIPOPROTEIN"/>
    <property type="match status" value="1"/>
</dbReference>
<keyword evidence="2" id="KW-0564">Palmitate</keyword>
<dbReference type="Proteomes" id="UP000324324">
    <property type="component" value="Unassembled WGS sequence"/>
</dbReference>
<dbReference type="GO" id="GO:0015562">
    <property type="term" value="F:efflux transmembrane transporter activity"/>
    <property type="evidence" value="ECO:0007669"/>
    <property type="project" value="InterPro"/>
</dbReference>
<evidence type="ECO:0000313" key="3">
    <source>
        <dbReference type="EMBL" id="KAA6124540.1"/>
    </source>
</evidence>
<dbReference type="Pfam" id="PF02321">
    <property type="entry name" value="OEP"/>
    <property type="match status" value="2"/>
</dbReference>
<evidence type="ECO:0000313" key="4">
    <source>
        <dbReference type="Proteomes" id="UP000324324"/>
    </source>
</evidence>
<keyword evidence="2" id="KW-0732">Signal</keyword>
<protein>
    <submittedName>
        <fullName evidence="3">Efflux transporter outer membrane subunit</fullName>
    </submittedName>
</protein>
<proteinExistence type="inferred from homology"/>
<gene>
    <name evidence="3" type="ORF">F1599_11580</name>
</gene>
<dbReference type="Gene3D" id="2.20.200.10">
    <property type="entry name" value="Outer membrane efflux proteins (OEP)"/>
    <property type="match status" value="1"/>
</dbReference>